<dbReference type="Gene3D" id="2.30.320.10">
    <property type="entry name" value="YwqG-like"/>
    <property type="match status" value="1"/>
</dbReference>
<dbReference type="Pfam" id="PF00560">
    <property type="entry name" value="LRR_1"/>
    <property type="match status" value="1"/>
</dbReference>
<keyword evidence="2" id="KW-0677">Repeat</keyword>
<dbReference type="AlphaFoldDB" id="A0A6B9ZNR5"/>
<evidence type="ECO:0000256" key="1">
    <source>
        <dbReference type="ARBA" id="ARBA00022614"/>
    </source>
</evidence>
<dbReference type="EMBL" id="CP048113">
    <property type="protein sequence ID" value="QHS63938.1"/>
    <property type="molecule type" value="Genomic_DNA"/>
</dbReference>
<dbReference type="Pfam" id="PF13855">
    <property type="entry name" value="LRR_8"/>
    <property type="match status" value="1"/>
</dbReference>
<keyword evidence="4" id="KW-1185">Reference proteome</keyword>
<dbReference type="Pfam" id="PF09234">
    <property type="entry name" value="DUF1963"/>
    <property type="match status" value="1"/>
</dbReference>
<dbReference type="SUPFAM" id="SSF103032">
    <property type="entry name" value="Hypothetical protein YwqG"/>
    <property type="match status" value="1"/>
</dbReference>
<dbReference type="InterPro" id="IPR015315">
    <property type="entry name" value="DUF1963"/>
</dbReference>
<organism evidence="3 4">
    <name type="scientific">Chitinophaga agri</name>
    <dbReference type="NCBI Taxonomy" id="2703787"/>
    <lineage>
        <taxon>Bacteria</taxon>
        <taxon>Pseudomonadati</taxon>
        <taxon>Bacteroidota</taxon>
        <taxon>Chitinophagia</taxon>
        <taxon>Chitinophagales</taxon>
        <taxon>Chitinophagaceae</taxon>
        <taxon>Chitinophaga</taxon>
    </lineage>
</organism>
<sequence>MKADHTEGKDYASFAAIGLSDVSFYKKYPGTDFLTRFQASCLEQRGNVEVVADKTLPVAGRTSYIRTATSTDGFFFYYFAVLQISNEYCYNFTADCDTAEAARFEPIFDEIWQSLQYFGDPSAALKEQQAAIDNLRSPYTSSDTGDGVEKEISPFTIPADEQGYWEFGGYRFNILPGDGNEVHIADVDGALYIKLEGQVPDYDTDKHGHLLNDYEHGKVYLQFYFKGIYHNGVPTGTFTFRQERDDTHLSYLWKGGFHYSLDFTGEATLRDGWLGVNGYFNDYEMKIASKLPDHLNWSNYRFLTIDELETAPADIVRRLQLTDPYPGQLHEALSPLTQLETLFIWFKEGNKAAEEIKEVPKAIKKLKALKELNLSGMHAITHIPEWIGELHQLETLHLSNNGITGIHPRVFQLPRLKNCYLYNNQLQSIAPGLPESLVVLNLDNNQLTTVPDSLTRMKALTDLSLNDNPLTHLPAGLENIENLRLEMDKKLSLLNYTYMGADKQGTISYDNTPYFAQHDPALTSRLEKAIAEKELLPYKQGLMQLARKSVAFATTEEEDYGTTGGCRFGGLPDLPAGMPYPTCTNYSGETKGMQFIAQINCTAIAGLQDYLPRTGILYFFIKDQEELSPAVIHYNGDLSTLIPGNTLDISEDFIADQAGIYASYKVVADNYPDIPFFYNARDYYTSAAPALKALEEQDELADRTNALKTALHPSITPVHSINSYVFKQHDTPEKEAANELRGKPEEWMVLLRVSSDNNPGFCFWDAGEIYFVIHKSDLAKQNFSNVYAGLESS</sequence>
<evidence type="ECO:0000313" key="3">
    <source>
        <dbReference type="EMBL" id="QHS63938.1"/>
    </source>
</evidence>
<dbReference type="InterPro" id="IPR050216">
    <property type="entry name" value="LRR_domain-containing"/>
</dbReference>
<dbReference type="Gene3D" id="3.80.10.10">
    <property type="entry name" value="Ribonuclease Inhibitor"/>
    <property type="match status" value="1"/>
</dbReference>
<dbReference type="GO" id="GO:0005737">
    <property type="term" value="C:cytoplasm"/>
    <property type="evidence" value="ECO:0007669"/>
    <property type="project" value="TreeGrafter"/>
</dbReference>
<protein>
    <submittedName>
        <fullName evidence="3">DUF1963 domain-containing protein</fullName>
    </submittedName>
</protein>
<accession>A0A6B9ZNR5</accession>
<gene>
    <name evidence="3" type="ORF">GWR21_05535</name>
</gene>
<evidence type="ECO:0000256" key="2">
    <source>
        <dbReference type="ARBA" id="ARBA00022737"/>
    </source>
</evidence>
<dbReference type="Proteomes" id="UP000476411">
    <property type="component" value="Chromosome"/>
</dbReference>
<proteinExistence type="predicted"/>
<dbReference type="InterPro" id="IPR003591">
    <property type="entry name" value="Leu-rich_rpt_typical-subtyp"/>
</dbReference>
<reference evidence="3 4" key="1">
    <citation type="submission" date="2020-01" db="EMBL/GenBank/DDBJ databases">
        <title>Complete genome sequence of Chitinophaga sp. H33E-04 isolated from quinoa roots.</title>
        <authorList>
            <person name="Weon H.-Y."/>
            <person name="Lee S.A."/>
        </authorList>
    </citation>
    <scope>NUCLEOTIDE SEQUENCE [LARGE SCALE GENOMIC DNA]</scope>
    <source>
        <strain evidence="3 4">H33E-04</strain>
    </source>
</reference>
<keyword evidence="1" id="KW-0433">Leucine-rich repeat</keyword>
<dbReference type="KEGG" id="chih:GWR21_05535"/>
<dbReference type="InterPro" id="IPR001611">
    <property type="entry name" value="Leu-rich_rpt"/>
</dbReference>
<evidence type="ECO:0000313" key="4">
    <source>
        <dbReference type="Proteomes" id="UP000476411"/>
    </source>
</evidence>
<dbReference type="PROSITE" id="PS51450">
    <property type="entry name" value="LRR"/>
    <property type="match status" value="2"/>
</dbReference>
<dbReference type="SUPFAM" id="SSF52058">
    <property type="entry name" value="L domain-like"/>
    <property type="match status" value="1"/>
</dbReference>
<dbReference type="SMART" id="SM00369">
    <property type="entry name" value="LRR_TYP"/>
    <property type="match status" value="3"/>
</dbReference>
<dbReference type="InterPro" id="IPR032675">
    <property type="entry name" value="LRR_dom_sf"/>
</dbReference>
<dbReference type="PANTHER" id="PTHR48051">
    <property type="match status" value="1"/>
</dbReference>
<dbReference type="InterPro" id="IPR035948">
    <property type="entry name" value="YwqG-like_sf"/>
</dbReference>
<dbReference type="PANTHER" id="PTHR48051:SF1">
    <property type="entry name" value="RAS SUPPRESSOR PROTEIN 1"/>
    <property type="match status" value="1"/>
</dbReference>
<name>A0A6B9ZNR5_9BACT</name>